<dbReference type="OMA" id="SEYQGIM"/>
<name>A0A8S1KI76_PARPR</name>
<sequence length="736" mass="88003">MNKFEDDLKYAQKANGNEFLNWLQNLSYELIKQKEYSYGQEFLKFQHLVYELIFKQDGILNSSFRTTQMRFGSIEDTLFFIKILNILSPNEQSFYQSLPSEYPFNPVQIDILPAHLQLFFKDPSIVNMNSQFQSFQEIFQDNILVEKNQLKFCVSAKMMFWIYLLNGAVNFKESALHATENSQKILDCAFNKCKKKCNTKDFLLKQLTFNPYLILIRRIIEYMVIQIKPNNPLQNNQNKQATIFTFQQMIILLQEYSMYEHLYVQKLIDLNLTNEQQKLFYKIKPSSVVLDTQMMLIYLTIFFNNRFGQDLEATYSQFKHFVKSTDIFNKQSQIFYQNRGFFFDCGRQKQQITYQQGLYKFLQNSFELYHNERQCNQISLLSHLSTYVLFLRQQFAVYENQIYNQVLIFDQALMSCLISQNTILNYLTKQQNLQYKSNNPITRFILSELQPIYYLCQNKFGQCPQAILFKEFRPSNLLQCIESKFNSHEYQIDFHLRELDQNKNHMKNLLRVYYPFFTKLLITIFKSINNLNYISDSEYQGIMHLLTFIYSQDQNSFFCDLLKFQRNQPYQIPAFGEVKNFCDIYIKDSKEEDFLIKQQENIDKWIQQIIIQLMQYQQQKKIKNDKIVQYLGEQFNIPISTIKVIPMKNLSPSKSTGRLSRTKLQINQWKAPLRDYEFSYLLVLMWYLSIGVDKLRGFQKNDYPSTQWPRKLASPVNFLIVSILAYILITLIFMLI</sequence>
<dbReference type="EMBL" id="CAJJDM010000020">
    <property type="protein sequence ID" value="CAD8054869.1"/>
    <property type="molecule type" value="Genomic_DNA"/>
</dbReference>
<dbReference type="Proteomes" id="UP000688137">
    <property type="component" value="Unassembled WGS sequence"/>
</dbReference>
<accession>A0A8S1KI76</accession>
<keyword evidence="3" id="KW-1185">Reference proteome</keyword>
<gene>
    <name evidence="2" type="ORF">PPRIM_AZ9-3.1.T0220248</name>
</gene>
<protein>
    <submittedName>
        <fullName evidence="2">Uncharacterized protein</fullName>
    </submittedName>
</protein>
<evidence type="ECO:0000313" key="3">
    <source>
        <dbReference type="Proteomes" id="UP000688137"/>
    </source>
</evidence>
<keyword evidence="1" id="KW-1133">Transmembrane helix</keyword>
<organism evidence="2 3">
    <name type="scientific">Paramecium primaurelia</name>
    <dbReference type="NCBI Taxonomy" id="5886"/>
    <lineage>
        <taxon>Eukaryota</taxon>
        <taxon>Sar</taxon>
        <taxon>Alveolata</taxon>
        <taxon>Ciliophora</taxon>
        <taxon>Intramacronucleata</taxon>
        <taxon>Oligohymenophorea</taxon>
        <taxon>Peniculida</taxon>
        <taxon>Parameciidae</taxon>
        <taxon>Paramecium</taxon>
    </lineage>
</organism>
<reference evidence="2" key="1">
    <citation type="submission" date="2021-01" db="EMBL/GenBank/DDBJ databases">
        <authorList>
            <consortium name="Genoscope - CEA"/>
            <person name="William W."/>
        </authorList>
    </citation>
    <scope>NUCLEOTIDE SEQUENCE</scope>
</reference>
<proteinExistence type="predicted"/>
<feature type="transmembrane region" description="Helical" evidence="1">
    <location>
        <begin position="716"/>
        <end position="735"/>
    </location>
</feature>
<evidence type="ECO:0000313" key="2">
    <source>
        <dbReference type="EMBL" id="CAD8054869.1"/>
    </source>
</evidence>
<evidence type="ECO:0000256" key="1">
    <source>
        <dbReference type="SAM" id="Phobius"/>
    </source>
</evidence>
<keyword evidence="1" id="KW-0812">Transmembrane</keyword>
<comment type="caution">
    <text evidence="2">The sequence shown here is derived from an EMBL/GenBank/DDBJ whole genome shotgun (WGS) entry which is preliminary data.</text>
</comment>
<keyword evidence="1" id="KW-0472">Membrane</keyword>
<dbReference type="AlphaFoldDB" id="A0A8S1KI76"/>